<evidence type="ECO:0000313" key="2">
    <source>
        <dbReference type="EMBL" id="GFY58411.1"/>
    </source>
</evidence>
<feature type="compositionally biased region" description="Polar residues" evidence="1">
    <location>
        <begin position="94"/>
        <end position="103"/>
    </location>
</feature>
<keyword evidence="3" id="KW-1185">Reference proteome</keyword>
<evidence type="ECO:0000313" key="3">
    <source>
        <dbReference type="Proteomes" id="UP000886998"/>
    </source>
</evidence>
<protein>
    <submittedName>
        <fullName evidence="2">Uncharacterized protein</fullName>
    </submittedName>
</protein>
<accession>A0A8X7C5U4</accession>
<sequence length="103" mass="11297">MALLKFSVGVDLQDFVINQRSFLRSPLSIRGTAWPSAFDGFTELGAFMKNAPSRFIFPLGPRGFGWSLKGFKISSKCGRVRKGLEGGPEVPYNRVSQASRLAA</sequence>
<comment type="caution">
    <text evidence="2">The sequence shown here is derived from an EMBL/GenBank/DDBJ whole genome shotgun (WGS) entry which is preliminary data.</text>
</comment>
<evidence type="ECO:0000256" key="1">
    <source>
        <dbReference type="SAM" id="MobiDB-lite"/>
    </source>
</evidence>
<proteinExistence type="predicted"/>
<feature type="region of interest" description="Disordered" evidence="1">
    <location>
        <begin position="82"/>
        <end position="103"/>
    </location>
</feature>
<organism evidence="2 3">
    <name type="scientific">Trichonephila inaurata madagascariensis</name>
    <dbReference type="NCBI Taxonomy" id="2747483"/>
    <lineage>
        <taxon>Eukaryota</taxon>
        <taxon>Metazoa</taxon>
        <taxon>Ecdysozoa</taxon>
        <taxon>Arthropoda</taxon>
        <taxon>Chelicerata</taxon>
        <taxon>Arachnida</taxon>
        <taxon>Araneae</taxon>
        <taxon>Araneomorphae</taxon>
        <taxon>Entelegynae</taxon>
        <taxon>Araneoidea</taxon>
        <taxon>Nephilidae</taxon>
        <taxon>Trichonephila</taxon>
        <taxon>Trichonephila inaurata</taxon>
    </lineage>
</organism>
<dbReference type="AlphaFoldDB" id="A0A8X7C5U4"/>
<dbReference type="EMBL" id="BMAV01012064">
    <property type="protein sequence ID" value="GFY58411.1"/>
    <property type="molecule type" value="Genomic_DNA"/>
</dbReference>
<gene>
    <name evidence="2" type="ORF">TNIN_43111</name>
</gene>
<dbReference type="Proteomes" id="UP000886998">
    <property type="component" value="Unassembled WGS sequence"/>
</dbReference>
<reference evidence="2" key="1">
    <citation type="submission" date="2020-08" db="EMBL/GenBank/DDBJ databases">
        <title>Multicomponent nature underlies the extraordinary mechanical properties of spider dragline silk.</title>
        <authorList>
            <person name="Kono N."/>
            <person name="Nakamura H."/>
            <person name="Mori M."/>
            <person name="Yoshida Y."/>
            <person name="Ohtoshi R."/>
            <person name="Malay A.D."/>
            <person name="Moran D.A.P."/>
            <person name="Tomita M."/>
            <person name="Numata K."/>
            <person name="Arakawa K."/>
        </authorList>
    </citation>
    <scope>NUCLEOTIDE SEQUENCE</scope>
</reference>
<name>A0A8X7C5U4_9ARAC</name>